<keyword evidence="1" id="KW-0732">Signal</keyword>
<name>R7ST78_DICSQ</name>
<dbReference type="GeneID" id="18834467"/>
<evidence type="ECO:0000256" key="1">
    <source>
        <dbReference type="SAM" id="SignalP"/>
    </source>
</evidence>
<dbReference type="KEGG" id="dsq:DICSQDRAFT_128409"/>
<protein>
    <submittedName>
        <fullName evidence="2">Uncharacterized protein</fullName>
    </submittedName>
</protein>
<organism evidence="2 3">
    <name type="scientific">Dichomitus squalens (strain LYAD-421)</name>
    <name type="common">Western red white-rot fungus</name>
    <dbReference type="NCBI Taxonomy" id="732165"/>
    <lineage>
        <taxon>Eukaryota</taxon>
        <taxon>Fungi</taxon>
        <taxon>Dikarya</taxon>
        <taxon>Basidiomycota</taxon>
        <taxon>Agaricomycotina</taxon>
        <taxon>Agaricomycetes</taxon>
        <taxon>Polyporales</taxon>
        <taxon>Polyporaceae</taxon>
        <taxon>Dichomitus</taxon>
    </lineage>
</organism>
<dbReference type="EMBL" id="JH719426">
    <property type="protein sequence ID" value="EJF59251.1"/>
    <property type="molecule type" value="Genomic_DNA"/>
</dbReference>
<accession>R7ST78</accession>
<dbReference type="Proteomes" id="UP000053319">
    <property type="component" value="Unassembled WGS sequence"/>
</dbReference>
<dbReference type="AlphaFoldDB" id="R7ST78"/>
<evidence type="ECO:0000313" key="3">
    <source>
        <dbReference type="Proteomes" id="UP000053319"/>
    </source>
</evidence>
<evidence type="ECO:0000313" key="2">
    <source>
        <dbReference type="EMBL" id="EJF59251.1"/>
    </source>
</evidence>
<reference evidence="2 3" key="1">
    <citation type="journal article" date="2012" name="Science">
        <title>The Paleozoic origin of enzymatic lignin decomposition reconstructed from 31 fungal genomes.</title>
        <authorList>
            <person name="Floudas D."/>
            <person name="Binder M."/>
            <person name="Riley R."/>
            <person name="Barry K."/>
            <person name="Blanchette R.A."/>
            <person name="Henrissat B."/>
            <person name="Martinez A.T."/>
            <person name="Otillar R."/>
            <person name="Spatafora J.W."/>
            <person name="Yadav J.S."/>
            <person name="Aerts A."/>
            <person name="Benoit I."/>
            <person name="Boyd A."/>
            <person name="Carlson A."/>
            <person name="Copeland A."/>
            <person name="Coutinho P.M."/>
            <person name="de Vries R.P."/>
            <person name="Ferreira P."/>
            <person name="Findley K."/>
            <person name="Foster B."/>
            <person name="Gaskell J."/>
            <person name="Glotzer D."/>
            <person name="Gorecki P."/>
            <person name="Heitman J."/>
            <person name="Hesse C."/>
            <person name="Hori C."/>
            <person name="Igarashi K."/>
            <person name="Jurgens J.A."/>
            <person name="Kallen N."/>
            <person name="Kersten P."/>
            <person name="Kohler A."/>
            <person name="Kuees U."/>
            <person name="Kumar T.K.A."/>
            <person name="Kuo A."/>
            <person name="LaButti K."/>
            <person name="Larrondo L.F."/>
            <person name="Lindquist E."/>
            <person name="Ling A."/>
            <person name="Lombard V."/>
            <person name="Lucas S."/>
            <person name="Lundell T."/>
            <person name="Martin R."/>
            <person name="McLaughlin D.J."/>
            <person name="Morgenstern I."/>
            <person name="Morin E."/>
            <person name="Murat C."/>
            <person name="Nagy L.G."/>
            <person name="Nolan M."/>
            <person name="Ohm R.A."/>
            <person name="Patyshakuliyeva A."/>
            <person name="Rokas A."/>
            <person name="Ruiz-Duenas F.J."/>
            <person name="Sabat G."/>
            <person name="Salamov A."/>
            <person name="Samejima M."/>
            <person name="Schmutz J."/>
            <person name="Slot J.C."/>
            <person name="St John F."/>
            <person name="Stenlid J."/>
            <person name="Sun H."/>
            <person name="Sun S."/>
            <person name="Syed K."/>
            <person name="Tsang A."/>
            <person name="Wiebenga A."/>
            <person name="Young D."/>
            <person name="Pisabarro A."/>
            <person name="Eastwood D.C."/>
            <person name="Martin F."/>
            <person name="Cullen D."/>
            <person name="Grigoriev I.V."/>
            <person name="Hibbett D.S."/>
        </authorList>
    </citation>
    <scope>NUCLEOTIDE SEQUENCE [LARGE SCALE GENOMIC DNA]</scope>
    <source>
        <strain evidence="2 3">LYAD-421 SS1</strain>
    </source>
</reference>
<feature type="signal peptide" evidence="1">
    <location>
        <begin position="1"/>
        <end position="22"/>
    </location>
</feature>
<dbReference type="RefSeq" id="XP_007368033.1">
    <property type="nucleotide sequence ID" value="XM_007367971.1"/>
</dbReference>
<dbReference type="HOGENOM" id="CLU_1184976_0_0_1"/>
<feature type="chain" id="PRO_5004444375" evidence="1">
    <location>
        <begin position="23"/>
        <end position="234"/>
    </location>
</feature>
<proteinExistence type="predicted"/>
<gene>
    <name evidence="2" type="ORF">DICSQDRAFT_128409</name>
</gene>
<sequence length="234" mass="23903">MSRALILSFIFLSIFRAFPISASPVSLFLPLKLAPGVPMSATIIGTDGSGHTTWVLKEGAASGTFTKTGVAESALATAPVTLVEGSTDAHMFGAFGSQTLSVDCALQTGASGTGAPMAVCTEFAAAPSATVSGIVFTQAAAKVEVQMKTNGAGSIRMGITGVAVSVLTVLGGAGLDQRTRLSAERGPRHDLDHATTVATADSRFQGILFSSWVENYVSVTKNRACSAPEIMASD</sequence>